<dbReference type="Gene3D" id="3.90.1200.10">
    <property type="match status" value="1"/>
</dbReference>
<reference evidence="1" key="1">
    <citation type="submission" date="2022-02" db="EMBL/GenBank/DDBJ databases">
        <title>Crop Bioprotection Bacillus Genome Sequencing.</title>
        <authorList>
            <person name="Dunlap C."/>
        </authorList>
    </citation>
    <scope>NUCLEOTIDE SEQUENCE</scope>
    <source>
        <strain evidence="1">98-1</strain>
    </source>
</reference>
<dbReference type="PANTHER" id="PTHR39179">
    <property type="entry name" value="SPORE COAT PROTEIN I"/>
    <property type="match status" value="1"/>
</dbReference>
<dbReference type="SUPFAM" id="SSF56112">
    <property type="entry name" value="Protein kinase-like (PK-like)"/>
    <property type="match status" value="1"/>
</dbReference>
<organism evidence="1 2">
    <name type="scientific">Bacillus vallismortis</name>
    <dbReference type="NCBI Taxonomy" id="72361"/>
    <lineage>
        <taxon>Bacteria</taxon>
        <taxon>Bacillati</taxon>
        <taxon>Bacillota</taxon>
        <taxon>Bacilli</taxon>
        <taxon>Bacillales</taxon>
        <taxon>Bacillaceae</taxon>
        <taxon>Bacillus</taxon>
    </lineage>
</organism>
<evidence type="ECO:0000313" key="2">
    <source>
        <dbReference type="Proteomes" id="UP001067121"/>
    </source>
</evidence>
<dbReference type="PANTHER" id="PTHR39179:SF2">
    <property type="entry name" value="ENDOSPORE COAT-ASSOCIATED PROTEIN YUTH"/>
    <property type="match status" value="1"/>
</dbReference>
<dbReference type="GO" id="GO:0042601">
    <property type="term" value="C:endospore-forming forespore"/>
    <property type="evidence" value="ECO:0007669"/>
    <property type="project" value="TreeGrafter"/>
</dbReference>
<dbReference type="InterPro" id="IPR047175">
    <property type="entry name" value="CotS-like"/>
</dbReference>
<dbReference type="InterPro" id="IPR011009">
    <property type="entry name" value="Kinase-like_dom_sf"/>
</dbReference>
<comment type="caution">
    <text evidence="1">The sequence shown here is derived from an EMBL/GenBank/DDBJ whole genome shotgun (WGS) entry which is preliminary data.</text>
</comment>
<proteinExistence type="predicted"/>
<gene>
    <name evidence="1" type="primary">cotNH</name>
    <name evidence="1" type="ORF">MOC71_02950</name>
</gene>
<dbReference type="Proteomes" id="UP001067121">
    <property type="component" value="Unassembled WGS sequence"/>
</dbReference>
<dbReference type="InterPro" id="IPR014254">
    <property type="entry name" value="Spore_coat_YutH"/>
</dbReference>
<dbReference type="NCBIfam" id="TIGR02905">
    <property type="entry name" value="spore_yutH"/>
    <property type="match status" value="1"/>
</dbReference>
<protein>
    <submittedName>
        <fullName evidence="1">Spore coat-associated protein CotNH</fullName>
    </submittedName>
</protein>
<accession>A0AAP3FU92</accession>
<name>A0AAP3FU92_BACVA</name>
<evidence type="ECO:0000313" key="1">
    <source>
        <dbReference type="EMBL" id="MCY8315725.1"/>
    </source>
</evidence>
<dbReference type="RefSeq" id="WP_268522284.1">
    <property type="nucleotide sequence ID" value="NZ_JALAOG010000017.1"/>
</dbReference>
<dbReference type="EMBL" id="JALAOH010000006">
    <property type="protein sequence ID" value="MCY8315725.1"/>
    <property type="molecule type" value="Genomic_DNA"/>
</dbReference>
<sequence length="350" mass="41737">MVKGTIKEKYGIHIRQLSTYQRTYQCFQTPNSFFLIVPVSQFSETELTELYYMSQYLQEQTDPYVSIFIFTKEGELTFEYEGKTYALLKAAPPYSNRALSIGAELAEFHRKGRGYPYEVKAAGRIGQWKDLWGKRIDQLEVFWKRKVQTPPHEPFDKKMIESFPYYLGLSENAIQYLVDTELDDKPQAADSGTICHQRMERHTWSSESLIRIPADWVFDHASRDLAEYMRHTFLHHRQDFHQQGFLFLQEYEKVTPLSSFSKRLLYSRLLFPLHYFEIVESYYMSSESEKHYYEEQFDFILNDCGRYEQFLNTAQEFMNMRTQKPFVPRVSWLGKGNLRRGENLTKIIRK</sequence>
<dbReference type="AlphaFoldDB" id="A0AAP3FU92"/>